<name>X0S0V8_9ZZZZ</name>
<accession>X0S0V8</accession>
<dbReference type="AlphaFoldDB" id="X0S0V8"/>
<organism evidence="1">
    <name type="scientific">marine sediment metagenome</name>
    <dbReference type="NCBI Taxonomy" id="412755"/>
    <lineage>
        <taxon>unclassified sequences</taxon>
        <taxon>metagenomes</taxon>
        <taxon>ecological metagenomes</taxon>
    </lineage>
</organism>
<protein>
    <submittedName>
        <fullName evidence="1">Uncharacterized protein</fullName>
    </submittedName>
</protein>
<comment type="caution">
    <text evidence="1">The sequence shown here is derived from an EMBL/GenBank/DDBJ whole genome shotgun (WGS) entry which is preliminary data.</text>
</comment>
<sequence>PVFNAAQMITVQVEYLTFEGGSGVRFVSQYGQAAWPINNSDLFYAYQGFTNDGLYLISAILPVSHPSLPADGDAFIGDEYDAFINAFETYLLDVESELALESPMSFFPQLTDLDAMMESMQIETP</sequence>
<evidence type="ECO:0000313" key="1">
    <source>
        <dbReference type="EMBL" id="GAF74688.1"/>
    </source>
</evidence>
<reference evidence="1" key="1">
    <citation type="journal article" date="2014" name="Front. Microbiol.">
        <title>High frequency of phylogenetically diverse reductive dehalogenase-homologous genes in deep subseafloor sedimentary metagenomes.</title>
        <authorList>
            <person name="Kawai M."/>
            <person name="Futagami T."/>
            <person name="Toyoda A."/>
            <person name="Takaki Y."/>
            <person name="Nishi S."/>
            <person name="Hori S."/>
            <person name="Arai W."/>
            <person name="Tsubouchi T."/>
            <person name="Morono Y."/>
            <person name="Uchiyama I."/>
            <person name="Ito T."/>
            <person name="Fujiyama A."/>
            <person name="Inagaki F."/>
            <person name="Takami H."/>
        </authorList>
    </citation>
    <scope>NUCLEOTIDE SEQUENCE</scope>
    <source>
        <strain evidence="1">Expedition CK06-06</strain>
    </source>
</reference>
<dbReference type="EMBL" id="BARS01002910">
    <property type="protein sequence ID" value="GAF74688.1"/>
    <property type="molecule type" value="Genomic_DNA"/>
</dbReference>
<feature type="non-terminal residue" evidence="1">
    <location>
        <position position="1"/>
    </location>
</feature>
<proteinExistence type="predicted"/>
<gene>
    <name evidence="1" type="ORF">S01H1_05594</name>
</gene>